<dbReference type="PANTHER" id="PTHR35809:SF1">
    <property type="entry name" value="ARCHAETIDYLSERINE DECARBOXYLASE PROENZYME-RELATED"/>
    <property type="match status" value="1"/>
</dbReference>
<evidence type="ECO:0000256" key="1">
    <source>
        <dbReference type="ARBA" id="ARBA00022475"/>
    </source>
</evidence>
<dbReference type="GO" id="GO:0004609">
    <property type="term" value="F:phosphatidylserine decarboxylase activity"/>
    <property type="evidence" value="ECO:0007669"/>
    <property type="project" value="InterPro"/>
</dbReference>
<name>A0A698FFY4_CAMJU</name>
<evidence type="ECO:0000256" key="9">
    <source>
        <dbReference type="ARBA" id="ARBA00023264"/>
    </source>
</evidence>
<evidence type="ECO:0000256" key="11">
    <source>
        <dbReference type="SAM" id="Phobius"/>
    </source>
</evidence>
<dbReference type="Pfam" id="PF02666">
    <property type="entry name" value="PS_Dcarbxylase"/>
    <property type="match status" value="1"/>
</dbReference>
<evidence type="ECO:0000256" key="3">
    <source>
        <dbReference type="ARBA" id="ARBA00022793"/>
    </source>
</evidence>
<keyword evidence="1" id="KW-1003">Cell membrane</keyword>
<keyword evidence="5 11" id="KW-0472">Membrane</keyword>
<comment type="caution">
    <text evidence="12">The sequence shown here is derived from an EMBL/GenBank/DDBJ whole genome shotgun (WGS) entry which is preliminary data.</text>
</comment>
<keyword evidence="10" id="KW-0670">Pyruvate</keyword>
<reference evidence="12" key="1">
    <citation type="submission" date="2019-09" db="EMBL/GenBank/DDBJ databases">
        <authorList>
            <consortium name="GenomeTrakr network: Whole genome sequencing for foodborne pathogen traceback"/>
        </authorList>
    </citation>
    <scope>NUCLEOTIDE SEQUENCE [LARGE SCALE GENOMIC DNA]</scope>
    <source>
        <strain evidence="12">TTU_583</strain>
    </source>
</reference>
<evidence type="ECO:0000256" key="7">
    <source>
        <dbReference type="ARBA" id="ARBA00023209"/>
    </source>
</evidence>
<dbReference type="GO" id="GO:0008654">
    <property type="term" value="P:phospholipid biosynthetic process"/>
    <property type="evidence" value="ECO:0007669"/>
    <property type="project" value="UniProtKB-KW"/>
</dbReference>
<evidence type="ECO:0000256" key="10">
    <source>
        <dbReference type="ARBA" id="ARBA00023317"/>
    </source>
</evidence>
<keyword evidence="7" id="KW-0594">Phospholipid biosynthesis</keyword>
<evidence type="ECO:0000256" key="2">
    <source>
        <dbReference type="ARBA" id="ARBA00022516"/>
    </source>
</evidence>
<proteinExistence type="predicted"/>
<dbReference type="PANTHER" id="PTHR35809">
    <property type="entry name" value="ARCHAETIDYLSERINE DECARBOXYLASE PROENZYME-RELATED"/>
    <property type="match status" value="1"/>
</dbReference>
<evidence type="ECO:0000256" key="8">
    <source>
        <dbReference type="ARBA" id="ARBA00023239"/>
    </source>
</evidence>
<evidence type="ECO:0000256" key="4">
    <source>
        <dbReference type="ARBA" id="ARBA00023098"/>
    </source>
</evidence>
<dbReference type="InterPro" id="IPR003817">
    <property type="entry name" value="PS_Dcarbxylase"/>
</dbReference>
<gene>
    <name evidence="12" type="ORF">F2N06_00510</name>
</gene>
<keyword evidence="3" id="KW-0210">Decarboxylase</keyword>
<sequence>MGKYIAKEGQWSIAIVFILFIICWIFYSFSVLLFLLLLVLLFIFRIPNRVMVCNDSKAILSPIDGRITKIENIFDKRLGESVEISIKNAFYDAGTFCAPFKIGINDIVLKHGLFLCSELKSARIMNERVSILASSSGTDIILRVYAGSFDRKLKLDNLSYNLEVGDKMGFLINGTISIVLPKDTRIHVGLGDELKSGSLLGYLA</sequence>
<accession>A0A698FFY4</accession>
<organism evidence="12">
    <name type="scientific">Campylobacter jejuni</name>
    <dbReference type="NCBI Taxonomy" id="197"/>
    <lineage>
        <taxon>Bacteria</taxon>
        <taxon>Pseudomonadati</taxon>
        <taxon>Campylobacterota</taxon>
        <taxon>Epsilonproteobacteria</taxon>
        <taxon>Campylobacterales</taxon>
        <taxon>Campylobacteraceae</taxon>
        <taxon>Campylobacter</taxon>
    </lineage>
</organism>
<keyword evidence="4" id="KW-0443">Lipid metabolism</keyword>
<dbReference type="InterPro" id="IPR033175">
    <property type="entry name" value="PSD-A"/>
</dbReference>
<keyword evidence="8" id="KW-0456">Lyase</keyword>
<keyword evidence="11" id="KW-1133">Transmembrane helix</keyword>
<feature type="transmembrane region" description="Helical" evidence="11">
    <location>
        <begin position="12"/>
        <end position="44"/>
    </location>
</feature>
<dbReference type="AlphaFoldDB" id="A0A698FFY4"/>
<dbReference type="EMBL" id="AAKUWM010000001">
    <property type="protein sequence ID" value="ECV9656495.1"/>
    <property type="molecule type" value="Genomic_DNA"/>
</dbReference>
<keyword evidence="9" id="KW-1208">Phospholipid metabolism</keyword>
<keyword evidence="11" id="KW-0812">Transmembrane</keyword>
<evidence type="ECO:0000256" key="6">
    <source>
        <dbReference type="ARBA" id="ARBA00023145"/>
    </source>
</evidence>
<protein>
    <submittedName>
        <fullName evidence="12">Phosphatidylserine decarboxylase</fullName>
    </submittedName>
</protein>
<keyword evidence="2" id="KW-0444">Lipid biosynthesis</keyword>
<evidence type="ECO:0000256" key="5">
    <source>
        <dbReference type="ARBA" id="ARBA00023136"/>
    </source>
</evidence>
<evidence type="ECO:0000313" key="12">
    <source>
        <dbReference type="EMBL" id="ECV9656495.1"/>
    </source>
</evidence>
<keyword evidence="6" id="KW-0865">Zymogen</keyword>